<comment type="caution">
    <text evidence="3">The sequence shown here is derived from an EMBL/GenBank/DDBJ whole genome shotgun (WGS) entry which is preliminary data.</text>
</comment>
<accession>A0A1R1PY60</accession>
<dbReference type="Proteomes" id="UP000188320">
    <property type="component" value="Unassembled WGS sequence"/>
</dbReference>
<dbReference type="OrthoDB" id="10310310at2759"/>
<organism evidence="3 4">
    <name type="scientific">Zancudomyces culisetae</name>
    <name type="common">Gut fungus</name>
    <name type="synonym">Smittium culisetae</name>
    <dbReference type="NCBI Taxonomy" id="1213189"/>
    <lineage>
        <taxon>Eukaryota</taxon>
        <taxon>Fungi</taxon>
        <taxon>Fungi incertae sedis</taxon>
        <taxon>Zoopagomycota</taxon>
        <taxon>Kickxellomycotina</taxon>
        <taxon>Harpellomycetes</taxon>
        <taxon>Harpellales</taxon>
        <taxon>Legeriomycetaceae</taxon>
        <taxon>Zancudomyces</taxon>
    </lineage>
</organism>
<evidence type="ECO:0000313" key="4">
    <source>
        <dbReference type="Proteomes" id="UP000188320"/>
    </source>
</evidence>
<keyword evidence="1" id="KW-0175">Coiled coil</keyword>
<feature type="region of interest" description="Disordered" evidence="2">
    <location>
        <begin position="1482"/>
        <end position="1509"/>
    </location>
</feature>
<name>A0A1R1PY60_ZANCU</name>
<proteinExistence type="predicted"/>
<feature type="region of interest" description="Disordered" evidence="2">
    <location>
        <begin position="266"/>
        <end position="292"/>
    </location>
</feature>
<reference evidence="4" key="1">
    <citation type="submission" date="2017-01" db="EMBL/GenBank/DDBJ databases">
        <authorList>
            <person name="Wang Y."/>
            <person name="White M."/>
            <person name="Kvist S."/>
            <person name="Moncalvo J.-M."/>
        </authorList>
    </citation>
    <scope>NUCLEOTIDE SEQUENCE [LARGE SCALE GENOMIC DNA]</scope>
    <source>
        <strain evidence="4">COL-18-3</strain>
    </source>
</reference>
<feature type="region of interest" description="Disordered" evidence="2">
    <location>
        <begin position="65"/>
        <end position="116"/>
    </location>
</feature>
<dbReference type="PANTHER" id="PTHR23159">
    <property type="entry name" value="CENTROSOMAL PROTEIN 2"/>
    <property type="match status" value="1"/>
</dbReference>
<evidence type="ECO:0000256" key="2">
    <source>
        <dbReference type="SAM" id="MobiDB-lite"/>
    </source>
</evidence>
<evidence type="ECO:0000313" key="3">
    <source>
        <dbReference type="EMBL" id="OMH85896.1"/>
    </source>
</evidence>
<sequence length="1607" mass="184393">MSELLKNEEVVSIYSELKEREATNNETFISTKNEIDESFGITAQRDTISLSGDNGRTAGFLRGRDLDTYKSSNPQSKRDGYKPKGILLRVHTERSKLQGPSRSRKSGTKSGNATPIDMVEFPSMSQAMLGETLLQNNRAKYPYREPLREDEQRRFLRSQSAQCEYSEPNRAIQFTKLGMNRYNSVDEGSGALPSIWERNTDSGAKSALDRYLVGRDMNRIGEDPEYYYGSTATLSQRNENKDYGVFGKYNNRESHGIIRLERAKSLASGTTTRRKSQRVGPEPANKNMASPMGFPGGIISSEAIEYAKLLPEFKKNRDFGSKQESEKRIGDRVGFSADYANDYTSAAGKERNTFVLDPNPRIPDTKDSREKFDFGFYPNELGEKEGLNMSLTGSNRGEHPKRWMANNESNFEKAREGINVKGGYVTQNVLDMDKSKDRSTENEFRSLGFKLEDLMQMVGELKNDKEGYSSRALSSYEGDFKINRDQEYIIQKINSEFQESIQLVKKLEADMKEGLQERERWSKEQDEWRIEREEWEKQIKREEERKELKLERERKMLNLSKSEVETLKKEKMELEKKVCSIEADHRLLMESLEDITERNGELREEVVKCREEMMQLEKELTEKHQSEINDLKVLHAEKINELEAENGELKVQLEKNKENSYGMNSVDVSETLSEDEMNLRSLQAENVFLSKQINTLYVKNSSMVTKAVELILRRFDELSNDGGDDASRNLLRRIINSSDLDKGGDPVLRNVFADPEYKDTKTKLLKYWNEIEKINKELGEYGNGNQNQNENENENEAENDYWRGVDDLGYVSSTNSQIVPENPNRRSHSLRKYRNIGVEYEQESREQVIEYAKKTEKMIEETERLKASQTTITSMMKRVLYQLAVFKTSIGWINARSIKVSNRGFGEEPIDLHGENEFQTLSEDEKMLKAMLGQDVEVDLSDFENIASSPLEMEKARVNLISHGQRQDTIENQTDLFDQISNAIYICYNEYKQSKDMLIKAYSDRALLVKRLGRQEHKKLPSWKLGQQIEDNNSLYGPNQSMMPLPLDKPHHDARKALSIKTTPEDLYSNDGDYYRKPKTAFNQQERQGRVRTMTEGRHISSAGFRSSCIPDGYSYSKESQTSSRSIGGVSDFGFAMRNNTSVGTSNSNNNSNNGSASFNNIELVEDMEHELFRVNEMYIRLEKHSKSMEGLLMSMRKMLDDAHLDLGRLRVENEALVRASIQRLNNAMYTNKESSNELSQVDNKNTDTQQAIKETGENLENVHEEDMTLTGGLGMLSVLNLARDARGVNEDFFESVSQLCDHLAMVLAQKNQIYEQSIENEECILQLVNQNNSRIETATSMTSQVVDVLGGLIVKMANSFVNIVRQGVDRRELGLLLTGEKGEGFDADADADADDGSWDQSGTIVKIRELEKGVEWIHQRGQRVGLVIQEMRKSLHEHSHQDEIVELEFERVVGLVKELEAEINEVVDLFTGARLVDKNHQTKTKVKARAHKQNRAEKSRKRKRKRGVKSVYKHKVLSKQRICKQEDYVDDEIVDSSVQSEIEDVQQLDDEEKVVVTNKNDLEEQMQSMKKVYTTNIKEATEKYNELKRDYEDMVPKQAGDSDVQK</sequence>
<dbReference type="EMBL" id="LSSK01000030">
    <property type="protein sequence ID" value="OMH85896.1"/>
    <property type="molecule type" value="Genomic_DNA"/>
</dbReference>
<protein>
    <submittedName>
        <fullName evidence="3">Uncharacterized protein</fullName>
    </submittedName>
</protein>
<gene>
    <name evidence="3" type="ORF">AX774_g541</name>
</gene>
<keyword evidence="4" id="KW-1185">Reference proteome</keyword>
<feature type="coiled-coil region" evidence="1">
    <location>
        <begin position="1546"/>
        <end position="1591"/>
    </location>
</feature>
<evidence type="ECO:0000256" key="1">
    <source>
        <dbReference type="SAM" id="Coils"/>
    </source>
</evidence>
<dbReference type="PANTHER" id="PTHR23159:SF31">
    <property type="entry name" value="CENTROSOME-ASSOCIATED PROTEIN CEP250 ISOFORM X1"/>
    <property type="match status" value="1"/>
</dbReference>
<feature type="coiled-coil region" evidence="1">
    <location>
        <begin position="451"/>
        <end position="692"/>
    </location>
</feature>